<evidence type="ECO:0000313" key="7">
    <source>
        <dbReference type="Proteomes" id="UP000032748"/>
    </source>
</evidence>
<keyword evidence="2" id="KW-0805">Transcription regulation</keyword>
<dbReference type="SUPFAM" id="SSF53850">
    <property type="entry name" value="Periplasmic binding protein-like II"/>
    <property type="match status" value="1"/>
</dbReference>
<gene>
    <name evidence="6" type="ORF">PCL1606_41400</name>
</gene>
<dbReference type="GO" id="GO:0000976">
    <property type="term" value="F:transcription cis-regulatory region binding"/>
    <property type="evidence" value="ECO:0007669"/>
    <property type="project" value="TreeGrafter"/>
</dbReference>
<dbReference type="InterPro" id="IPR036390">
    <property type="entry name" value="WH_DNA-bd_sf"/>
</dbReference>
<dbReference type="OrthoDB" id="464481at2"/>
<dbReference type="Pfam" id="PF03466">
    <property type="entry name" value="LysR_substrate"/>
    <property type="match status" value="1"/>
</dbReference>
<organism evidence="6 7">
    <name type="scientific">Pseudomonas chlororaphis</name>
    <dbReference type="NCBI Taxonomy" id="587753"/>
    <lineage>
        <taxon>Bacteria</taxon>
        <taxon>Pseudomonadati</taxon>
        <taxon>Pseudomonadota</taxon>
        <taxon>Gammaproteobacteria</taxon>
        <taxon>Pseudomonadales</taxon>
        <taxon>Pseudomonadaceae</taxon>
        <taxon>Pseudomonas</taxon>
    </lineage>
</organism>
<evidence type="ECO:0000256" key="4">
    <source>
        <dbReference type="ARBA" id="ARBA00023163"/>
    </source>
</evidence>
<comment type="similarity">
    <text evidence="1">Belongs to the LysR transcriptional regulatory family.</text>
</comment>
<evidence type="ECO:0000313" key="6">
    <source>
        <dbReference type="EMBL" id="AKA25589.1"/>
    </source>
</evidence>
<evidence type="ECO:0000256" key="2">
    <source>
        <dbReference type="ARBA" id="ARBA00023015"/>
    </source>
</evidence>
<dbReference type="PATRIC" id="fig|587753.10.peg.4133"/>
<protein>
    <submittedName>
        <fullName evidence="6">LysR family transcriptional regulator</fullName>
    </submittedName>
</protein>
<keyword evidence="4" id="KW-0804">Transcription</keyword>
<dbReference type="EMBL" id="CP011110">
    <property type="protein sequence ID" value="AKA25589.1"/>
    <property type="molecule type" value="Genomic_DNA"/>
</dbReference>
<dbReference type="SUPFAM" id="SSF46785">
    <property type="entry name" value="Winged helix' DNA-binding domain"/>
    <property type="match status" value="1"/>
</dbReference>
<reference evidence="6 7" key="1">
    <citation type="journal article" date="2015" name="Mol. Plant Microbe Interact.">
        <title>Comparative Genomic Analysis of Pseudomonas chlororaphis PCL1606 Reveals New Insight into Antifungal Compounds Involved in Biocontrol.</title>
        <authorList>
            <person name="Calderon C.E."/>
            <person name="Ramos C."/>
            <person name="de Vicente A."/>
            <person name="Cazorla F.M."/>
        </authorList>
    </citation>
    <scope>NUCLEOTIDE SEQUENCE [LARGE SCALE GENOMIC DNA]</scope>
    <source>
        <strain evidence="6 7">PCL1606</strain>
    </source>
</reference>
<evidence type="ECO:0000256" key="3">
    <source>
        <dbReference type="ARBA" id="ARBA00023125"/>
    </source>
</evidence>
<accession>A0A0D5Y3M1</accession>
<dbReference type="KEGG" id="pcz:PCL1606_41400"/>
<evidence type="ECO:0000259" key="5">
    <source>
        <dbReference type="PROSITE" id="PS50931"/>
    </source>
</evidence>
<dbReference type="PANTHER" id="PTHR30126:SF40">
    <property type="entry name" value="HTH-TYPE TRANSCRIPTIONAL REGULATOR GLTR"/>
    <property type="match status" value="1"/>
</dbReference>
<dbReference type="Pfam" id="PF00126">
    <property type="entry name" value="HTH_1"/>
    <property type="match status" value="1"/>
</dbReference>
<dbReference type="PROSITE" id="PS50931">
    <property type="entry name" value="HTH_LYSR"/>
    <property type="match status" value="1"/>
</dbReference>
<keyword evidence="3" id="KW-0238">DNA-binding</keyword>
<sequence length="291" mass="32273">MELAQLKMVKAVARTGSIARAAEQLHCVPSNITNRLKQLEGELGTSLFIRAGRGLKISPDGEIILGYSERILALVEEAKRAVDRQAEPSGHLRIGAIESCAGGRLPPLLAEFHRRFPQVTLELVTGTWSQLFEELQHHRLDGALVAVDIPHPKLDRTTLYSEPLVLVASAAAAPVLRPQDLQDQTLFIWPGVCPYRRALEQWLDTHGVTASLTGYASWGTIIDCVSAGAGMTLAPEGVLDRYTLSAGLARYRFADLQPIDIRFVWNKEIERHTARDAFAQLLREQLEKRDE</sequence>
<dbReference type="AlphaFoldDB" id="A0A0D5Y3M1"/>
<dbReference type="Proteomes" id="UP000032748">
    <property type="component" value="Chromosome"/>
</dbReference>
<dbReference type="InterPro" id="IPR005119">
    <property type="entry name" value="LysR_subst-bd"/>
</dbReference>
<dbReference type="Gene3D" id="3.40.190.10">
    <property type="entry name" value="Periplasmic binding protein-like II"/>
    <property type="match status" value="2"/>
</dbReference>
<dbReference type="GO" id="GO:0003700">
    <property type="term" value="F:DNA-binding transcription factor activity"/>
    <property type="evidence" value="ECO:0007669"/>
    <property type="project" value="InterPro"/>
</dbReference>
<feature type="domain" description="HTH lysR-type" evidence="5">
    <location>
        <begin position="1"/>
        <end position="58"/>
    </location>
</feature>
<dbReference type="InterPro" id="IPR036388">
    <property type="entry name" value="WH-like_DNA-bd_sf"/>
</dbReference>
<evidence type="ECO:0000256" key="1">
    <source>
        <dbReference type="ARBA" id="ARBA00009437"/>
    </source>
</evidence>
<proteinExistence type="inferred from homology"/>
<dbReference type="InterPro" id="IPR000847">
    <property type="entry name" value="LysR_HTH_N"/>
</dbReference>
<dbReference type="RefSeq" id="WP_045884516.1">
    <property type="nucleotide sequence ID" value="NZ_CP011110.1"/>
</dbReference>
<dbReference type="Gene3D" id="1.10.10.10">
    <property type="entry name" value="Winged helix-like DNA-binding domain superfamily/Winged helix DNA-binding domain"/>
    <property type="match status" value="1"/>
</dbReference>
<name>A0A0D5Y3M1_9PSED</name>
<dbReference type="PANTHER" id="PTHR30126">
    <property type="entry name" value="HTH-TYPE TRANSCRIPTIONAL REGULATOR"/>
    <property type="match status" value="1"/>
</dbReference>